<feature type="domain" description="Replication factor Mcm10 C-terminal" evidence="2">
    <location>
        <begin position="10"/>
        <end position="199"/>
    </location>
</feature>
<gene>
    <name evidence="3" type="ORF">PoB_001101800</name>
</gene>
<dbReference type="Proteomes" id="UP000735302">
    <property type="component" value="Unassembled WGS sequence"/>
</dbReference>
<dbReference type="GO" id="GO:0043596">
    <property type="term" value="C:nuclear replication fork"/>
    <property type="evidence" value="ECO:0007669"/>
    <property type="project" value="TreeGrafter"/>
</dbReference>
<dbReference type="GO" id="GO:0003688">
    <property type="term" value="F:DNA replication origin binding"/>
    <property type="evidence" value="ECO:0007669"/>
    <property type="project" value="TreeGrafter"/>
</dbReference>
<dbReference type="Pfam" id="PF24863">
    <property type="entry name" value="zf-CCCH_Mcm10"/>
    <property type="match status" value="1"/>
</dbReference>
<dbReference type="SMART" id="SM01280">
    <property type="entry name" value="Mcm10"/>
    <property type="match status" value="1"/>
</dbReference>
<evidence type="ECO:0000256" key="1">
    <source>
        <dbReference type="SAM" id="MobiDB-lite"/>
    </source>
</evidence>
<evidence type="ECO:0000259" key="2">
    <source>
        <dbReference type="SMART" id="SM01280"/>
    </source>
</evidence>
<dbReference type="GO" id="GO:0003697">
    <property type="term" value="F:single-stranded DNA binding"/>
    <property type="evidence" value="ECO:0007669"/>
    <property type="project" value="InterPro"/>
</dbReference>
<comment type="caution">
    <text evidence="3">The sequence shown here is derived from an EMBL/GenBank/DDBJ whole genome shotgun (WGS) entry which is preliminary data.</text>
</comment>
<sequence length="212" mass="24000">MLSILFAFTSGSPSLSPEAAVLKQEQNRSARSPKLSEPPKKKSKLLGDVDLNSDEVKTILKARSKHKGVLAQAEAEREDAYFTELEKKEKLEEKMLSVTSIEITVVTCKQCMYTAQSAKDTCKKEGHPLKRSKAKKRFFICKKCKHRTYVIDAKFPTESCRKCGEMSYEKTSMCPVRTGPKLDSEVLIHRGDEVKYLNSLDQKVYLNTVIDK</sequence>
<dbReference type="PANTHER" id="PTHR13454:SF11">
    <property type="entry name" value="PROTEIN MCM10 HOMOLOG"/>
    <property type="match status" value="1"/>
</dbReference>
<dbReference type="Pfam" id="PF09332">
    <property type="entry name" value="Mcm10"/>
    <property type="match status" value="1"/>
</dbReference>
<organism evidence="3 4">
    <name type="scientific">Plakobranchus ocellatus</name>
    <dbReference type="NCBI Taxonomy" id="259542"/>
    <lineage>
        <taxon>Eukaryota</taxon>
        <taxon>Metazoa</taxon>
        <taxon>Spiralia</taxon>
        <taxon>Lophotrochozoa</taxon>
        <taxon>Mollusca</taxon>
        <taxon>Gastropoda</taxon>
        <taxon>Heterobranchia</taxon>
        <taxon>Euthyneura</taxon>
        <taxon>Panpulmonata</taxon>
        <taxon>Sacoglossa</taxon>
        <taxon>Placobranchoidea</taxon>
        <taxon>Plakobranchidae</taxon>
        <taxon>Plakobranchus</taxon>
    </lineage>
</organism>
<accession>A0AAV3YPN2</accession>
<dbReference type="GO" id="GO:0006270">
    <property type="term" value="P:DNA replication initiation"/>
    <property type="evidence" value="ECO:0007669"/>
    <property type="project" value="InterPro"/>
</dbReference>
<keyword evidence="4" id="KW-1185">Reference proteome</keyword>
<proteinExistence type="predicted"/>
<dbReference type="EMBL" id="BLXT01001319">
    <property type="protein sequence ID" value="GFN84512.1"/>
    <property type="molecule type" value="Genomic_DNA"/>
</dbReference>
<dbReference type="InterPro" id="IPR015411">
    <property type="entry name" value="Rep_factor_Mcm10_C"/>
</dbReference>
<dbReference type="AlphaFoldDB" id="A0AAV3YPN2"/>
<reference evidence="3 4" key="1">
    <citation type="journal article" date="2021" name="Elife">
        <title>Chloroplast acquisition without the gene transfer in kleptoplastic sea slugs, Plakobranchus ocellatus.</title>
        <authorList>
            <person name="Maeda T."/>
            <person name="Takahashi S."/>
            <person name="Yoshida T."/>
            <person name="Shimamura S."/>
            <person name="Takaki Y."/>
            <person name="Nagai Y."/>
            <person name="Toyoda A."/>
            <person name="Suzuki Y."/>
            <person name="Arimoto A."/>
            <person name="Ishii H."/>
            <person name="Satoh N."/>
            <person name="Nishiyama T."/>
            <person name="Hasebe M."/>
            <person name="Maruyama T."/>
            <person name="Minagawa J."/>
            <person name="Obokata J."/>
            <person name="Shigenobu S."/>
        </authorList>
    </citation>
    <scope>NUCLEOTIDE SEQUENCE [LARGE SCALE GENOMIC DNA]</scope>
</reference>
<dbReference type="InterPro" id="IPR040184">
    <property type="entry name" value="Mcm10"/>
</dbReference>
<dbReference type="PANTHER" id="PTHR13454">
    <property type="entry name" value="PROTEIN MCM10 HOMOLOG"/>
    <property type="match status" value="1"/>
</dbReference>
<name>A0AAV3YPN2_9GAST</name>
<protein>
    <submittedName>
        <fullName evidence="3">Mcm10-like protein</fullName>
    </submittedName>
</protein>
<evidence type="ECO:0000313" key="4">
    <source>
        <dbReference type="Proteomes" id="UP000735302"/>
    </source>
</evidence>
<feature type="region of interest" description="Disordered" evidence="1">
    <location>
        <begin position="11"/>
        <end position="47"/>
    </location>
</feature>
<dbReference type="InterPro" id="IPR056791">
    <property type="entry name" value="Znf_Mcm10_C"/>
</dbReference>
<evidence type="ECO:0000313" key="3">
    <source>
        <dbReference type="EMBL" id="GFN84512.1"/>
    </source>
</evidence>